<dbReference type="HOGENOM" id="CLU_2346720_0_0_1"/>
<dbReference type="RefSeq" id="XP_013278323.1">
    <property type="nucleotide sequence ID" value="XM_013422869.1"/>
</dbReference>
<sequence length="97" mass="11146">MPFVKESGDDAKAVYIKGMSQTGLRNYKGRLTLQSYQLMVLMDVTPLVELIAPILRRFILADQDFLPWQRKTYQAAKEPKSHVDIKGDHFSPYTISK</sequence>
<keyword evidence="2" id="KW-1185">Reference proteome</keyword>
<dbReference type="VEuPathDB" id="FungiDB:Z517_12455"/>
<protein>
    <submittedName>
        <fullName evidence="1">Unplaced genomic scaffold supercont1.9, whole genome shotgun sequence</fullName>
    </submittedName>
</protein>
<evidence type="ECO:0000313" key="2">
    <source>
        <dbReference type="Proteomes" id="UP000053029"/>
    </source>
</evidence>
<gene>
    <name evidence="1" type="ORF">Z517_12455</name>
</gene>
<dbReference type="OrthoDB" id="2498029at2759"/>
<name>A0A0D2G756_9EURO</name>
<proteinExistence type="predicted"/>
<dbReference type="AlphaFoldDB" id="A0A0D2G756"/>
<dbReference type="EMBL" id="KN846977">
    <property type="protein sequence ID" value="KIW74515.1"/>
    <property type="molecule type" value="Genomic_DNA"/>
</dbReference>
<organism evidence="1 2">
    <name type="scientific">Fonsecaea pedrosoi CBS 271.37</name>
    <dbReference type="NCBI Taxonomy" id="1442368"/>
    <lineage>
        <taxon>Eukaryota</taxon>
        <taxon>Fungi</taxon>
        <taxon>Dikarya</taxon>
        <taxon>Ascomycota</taxon>
        <taxon>Pezizomycotina</taxon>
        <taxon>Eurotiomycetes</taxon>
        <taxon>Chaetothyriomycetidae</taxon>
        <taxon>Chaetothyriales</taxon>
        <taxon>Herpotrichiellaceae</taxon>
        <taxon>Fonsecaea</taxon>
    </lineage>
</organism>
<dbReference type="GeneID" id="25311945"/>
<reference evidence="1 2" key="1">
    <citation type="submission" date="2015-01" db="EMBL/GenBank/DDBJ databases">
        <title>The Genome Sequence of Fonsecaea pedrosoi CBS 271.37.</title>
        <authorList>
            <consortium name="The Broad Institute Genomics Platform"/>
            <person name="Cuomo C."/>
            <person name="de Hoog S."/>
            <person name="Gorbushina A."/>
            <person name="Stielow B."/>
            <person name="Teixiera M."/>
            <person name="Abouelleil A."/>
            <person name="Chapman S.B."/>
            <person name="Priest M."/>
            <person name="Young S.K."/>
            <person name="Wortman J."/>
            <person name="Nusbaum C."/>
            <person name="Birren B."/>
        </authorList>
    </citation>
    <scope>NUCLEOTIDE SEQUENCE [LARGE SCALE GENOMIC DNA]</scope>
    <source>
        <strain evidence="1 2">CBS 271.37</strain>
    </source>
</reference>
<evidence type="ECO:0000313" key="1">
    <source>
        <dbReference type="EMBL" id="KIW74515.1"/>
    </source>
</evidence>
<accession>A0A0D2G756</accession>
<dbReference type="Proteomes" id="UP000053029">
    <property type="component" value="Unassembled WGS sequence"/>
</dbReference>